<feature type="compositionally biased region" description="Polar residues" evidence="1">
    <location>
        <begin position="285"/>
        <end position="301"/>
    </location>
</feature>
<feature type="region of interest" description="Disordered" evidence="1">
    <location>
        <begin position="281"/>
        <end position="301"/>
    </location>
</feature>
<organism evidence="2 3">
    <name type="scientific">Rhodovastum atsumiense</name>
    <dbReference type="NCBI Taxonomy" id="504468"/>
    <lineage>
        <taxon>Bacteria</taxon>
        <taxon>Pseudomonadati</taxon>
        <taxon>Pseudomonadota</taxon>
        <taxon>Alphaproteobacteria</taxon>
        <taxon>Acetobacterales</taxon>
        <taxon>Acetobacteraceae</taxon>
        <taxon>Rhodovastum</taxon>
    </lineage>
</organism>
<keyword evidence="3" id="KW-1185">Reference proteome</keyword>
<evidence type="ECO:0000313" key="3">
    <source>
        <dbReference type="Proteomes" id="UP000325255"/>
    </source>
</evidence>
<name>A0A5M6IUL6_9PROT</name>
<dbReference type="Proteomes" id="UP000325255">
    <property type="component" value="Unassembled WGS sequence"/>
</dbReference>
<sequence>MRSIASLVPTVSQGAPVVHPLAAARTASGALVPLRPAEAQAVIEQPPSALLAAAMQAIDGPLVRIERPAPTPGAPPLVSYAAPRMPADAEDALPEAQARLVALRIVLAPASLELRLKWASMFAAAVERSPEGEDLDNGVKLLAGLLDLPAICFRAVLPRQDGEEAKDWVFRCTIERVREVARKLHWWSSFAKVEPALAEYAVDMRAEERRLAELVRRLTKPAQAALPAPQEPEEDPAAYLARLEADAAAGRPHTAALARTFRRSLAPELAERFADRLARLCSPPDASTDQARAQARRTLNPNGTMARLLAEENAKLHAGAAAAPKAPASSISDDELRRLVAERAALVDLSDEQAKPSPRPVSAS</sequence>
<accession>A0A5M6IUL6</accession>
<dbReference type="RefSeq" id="WP_150041332.1">
    <property type="nucleotide sequence ID" value="NZ_OW485606.1"/>
</dbReference>
<dbReference type="AlphaFoldDB" id="A0A5M6IUL6"/>
<gene>
    <name evidence="2" type="ORF">F1189_13410</name>
</gene>
<reference evidence="2 3" key="1">
    <citation type="submission" date="2019-09" db="EMBL/GenBank/DDBJ databases">
        <title>Genome sequence of Rhodovastum atsumiense, a diverse member of the Acetobacteraceae family of non-sulfur purple photosynthetic bacteria.</title>
        <authorList>
            <person name="Meyer T."/>
            <person name="Kyndt J."/>
        </authorList>
    </citation>
    <scope>NUCLEOTIDE SEQUENCE [LARGE SCALE GENOMIC DNA]</scope>
    <source>
        <strain evidence="2 3">DSM 21279</strain>
    </source>
</reference>
<proteinExistence type="predicted"/>
<dbReference type="EMBL" id="VWPK01000019">
    <property type="protein sequence ID" value="KAA5611557.1"/>
    <property type="molecule type" value="Genomic_DNA"/>
</dbReference>
<evidence type="ECO:0000313" key="2">
    <source>
        <dbReference type="EMBL" id="KAA5611557.1"/>
    </source>
</evidence>
<comment type="caution">
    <text evidence="2">The sequence shown here is derived from an EMBL/GenBank/DDBJ whole genome shotgun (WGS) entry which is preliminary data.</text>
</comment>
<evidence type="ECO:0000256" key="1">
    <source>
        <dbReference type="SAM" id="MobiDB-lite"/>
    </source>
</evidence>
<protein>
    <submittedName>
        <fullName evidence="2">Uncharacterized protein</fullName>
    </submittedName>
</protein>